<reference evidence="2" key="1">
    <citation type="submission" date="2022-10" db="EMBL/GenBank/DDBJ databases">
        <title>Culturing micro-colonial fungi from biological soil crusts in the Mojave desert and describing Neophaeococcomyces mojavensis, and introducing the new genera and species Taxawa tesnikishii.</title>
        <authorList>
            <person name="Kurbessoian T."/>
            <person name="Stajich J.E."/>
        </authorList>
    </citation>
    <scope>NUCLEOTIDE SEQUENCE</scope>
    <source>
        <strain evidence="2">TK_1</strain>
    </source>
</reference>
<keyword evidence="1" id="KW-0472">Membrane</keyword>
<protein>
    <recommendedName>
        <fullName evidence="4">MARVEL domain-containing protein</fullName>
    </recommendedName>
</protein>
<dbReference type="EMBL" id="JAPDRL010000008">
    <property type="protein sequence ID" value="KAJ9668142.1"/>
    <property type="molecule type" value="Genomic_DNA"/>
</dbReference>
<evidence type="ECO:0000313" key="3">
    <source>
        <dbReference type="Proteomes" id="UP001172684"/>
    </source>
</evidence>
<sequence>MGPRNMNSTTTERDTGLLTRFVPDSLKHTALYRMLLRLTRMLQFLSSTISLGIFSSRVYKVYRLVNSIKVARGISGSYGAVEGILAAAVLYTLIAMLMSLLKKGGGSRGLRWLFVALDVAFVGAFIAVAVLTRPNGGPAGPRHCYSDRNVRDDDIITGETANARDDSCNLPWGTFILAIISTLLTSYALQRILHAITAAFHEVRDRRHDRLDEEARLRRSQEVEVKR</sequence>
<feature type="transmembrane region" description="Helical" evidence="1">
    <location>
        <begin position="170"/>
        <end position="189"/>
    </location>
</feature>
<feature type="transmembrane region" description="Helical" evidence="1">
    <location>
        <begin position="112"/>
        <end position="132"/>
    </location>
</feature>
<name>A0ABQ9P187_9PEZI</name>
<dbReference type="Proteomes" id="UP001172684">
    <property type="component" value="Unassembled WGS sequence"/>
</dbReference>
<keyword evidence="1" id="KW-0812">Transmembrane</keyword>
<feature type="transmembrane region" description="Helical" evidence="1">
    <location>
        <begin position="79"/>
        <end position="100"/>
    </location>
</feature>
<feature type="transmembrane region" description="Helical" evidence="1">
    <location>
        <begin position="41"/>
        <end position="59"/>
    </location>
</feature>
<evidence type="ECO:0008006" key="4">
    <source>
        <dbReference type="Google" id="ProtNLM"/>
    </source>
</evidence>
<organism evidence="2 3">
    <name type="scientific">Coniosporium apollinis</name>
    <dbReference type="NCBI Taxonomy" id="61459"/>
    <lineage>
        <taxon>Eukaryota</taxon>
        <taxon>Fungi</taxon>
        <taxon>Dikarya</taxon>
        <taxon>Ascomycota</taxon>
        <taxon>Pezizomycotina</taxon>
        <taxon>Dothideomycetes</taxon>
        <taxon>Dothideomycetes incertae sedis</taxon>
        <taxon>Coniosporium</taxon>
    </lineage>
</organism>
<gene>
    <name evidence="2" type="ORF">H2201_001571</name>
</gene>
<evidence type="ECO:0000313" key="2">
    <source>
        <dbReference type="EMBL" id="KAJ9668142.1"/>
    </source>
</evidence>
<proteinExistence type="predicted"/>
<keyword evidence="1" id="KW-1133">Transmembrane helix</keyword>
<keyword evidence="3" id="KW-1185">Reference proteome</keyword>
<accession>A0ABQ9P187</accession>
<comment type="caution">
    <text evidence="2">The sequence shown here is derived from an EMBL/GenBank/DDBJ whole genome shotgun (WGS) entry which is preliminary data.</text>
</comment>
<evidence type="ECO:0000256" key="1">
    <source>
        <dbReference type="SAM" id="Phobius"/>
    </source>
</evidence>